<dbReference type="InterPro" id="IPR013105">
    <property type="entry name" value="TPR_2"/>
</dbReference>
<dbReference type="OrthoDB" id="2335338at2759"/>
<accession>A0A5N5T3D8</accession>
<dbReference type="GO" id="GO:0016020">
    <property type="term" value="C:membrane"/>
    <property type="evidence" value="ECO:0007669"/>
    <property type="project" value="TreeGrafter"/>
</dbReference>
<dbReference type="Pfam" id="PF07719">
    <property type="entry name" value="TPR_2"/>
    <property type="match status" value="1"/>
</dbReference>
<dbReference type="SUPFAM" id="SSF49764">
    <property type="entry name" value="HSP20-like chaperones"/>
    <property type="match status" value="1"/>
</dbReference>
<dbReference type="PROSITE" id="PS51203">
    <property type="entry name" value="CS"/>
    <property type="match status" value="1"/>
</dbReference>
<keyword evidence="1" id="KW-0677">Repeat</keyword>
<dbReference type="Gene3D" id="2.60.40.790">
    <property type="match status" value="1"/>
</dbReference>
<sequence>MALRDALTQFNTLVNTLSHASGKGVHEILQKKLMNPHYDVVDKEEEILLNVNFNNISIHPVNLIEVNIQSLSVEVKVRDLADTDHFLKISRLHEEIDVNKSKYEIVKDSIRMTLVKLKRGKWHCLHYHHPDVFKNFKDKVKAAKKHIPIIKHLNLRKDYEDSHPEALKFYEKKEEKKEKKKTQNEKKAETLKLNGNQFVKKKEYFEAIQSYTEAIDLDPQCPIYYLNRAIAYYNICFYVLALEDTAKALSINPFYCKAYYYLGETLLHDCFPDDALKAFQRALILDPLNRKIEDKITETYEFRHHFLMFIECIRHCDERETLDMVMRREKHLKGILKVMDSSVAAERLFKHYM</sequence>
<evidence type="ECO:0000313" key="6">
    <source>
        <dbReference type="Proteomes" id="UP000326759"/>
    </source>
</evidence>
<evidence type="ECO:0000256" key="1">
    <source>
        <dbReference type="ARBA" id="ARBA00022737"/>
    </source>
</evidence>
<evidence type="ECO:0000256" key="2">
    <source>
        <dbReference type="ARBA" id="ARBA00022803"/>
    </source>
</evidence>
<keyword evidence="6" id="KW-1185">Reference proteome</keyword>
<evidence type="ECO:0000259" key="4">
    <source>
        <dbReference type="PROSITE" id="PS51203"/>
    </source>
</evidence>
<dbReference type="InterPro" id="IPR008978">
    <property type="entry name" value="HSP20-like_chaperone"/>
</dbReference>
<feature type="domain" description="CS" evidence="4">
    <location>
        <begin position="33"/>
        <end position="126"/>
    </location>
</feature>
<feature type="repeat" description="TPR" evidence="3">
    <location>
        <begin position="256"/>
        <end position="289"/>
    </location>
</feature>
<dbReference type="SMART" id="SM00028">
    <property type="entry name" value="TPR"/>
    <property type="match status" value="3"/>
</dbReference>
<keyword evidence="2 3" id="KW-0802">TPR repeat</keyword>
<name>A0A5N5T3D8_9CRUS</name>
<dbReference type="AlphaFoldDB" id="A0A5N5T3D8"/>
<proteinExistence type="predicted"/>
<dbReference type="InterPro" id="IPR047150">
    <property type="entry name" value="SGT"/>
</dbReference>
<protein>
    <submittedName>
        <fullName evidence="5">Small glutamine-rich tetratricopeptide repeat-containing protein 2</fullName>
    </submittedName>
</protein>
<dbReference type="PANTHER" id="PTHR45831">
    <property type="entry name" value="LD24721P"/>
    <property type="match status" value="1"/>
</dbReference>
<feature type="repeat" description="TPR" evidence="3">
    <location>
        <begin position="188"/>
        <end position="221"/>
    </location>
</feature>
<gene>
    <name evidence="5" type="ORF">Anas_02171</name>
</gene>
<dbReference type="Proteomes" id="UP000326759">
    <property type="component" value="Unassembled WGS sequence"/>
</dbReference>
<evidence type="ECO:0000313" key="5">
    <source>
        <dbReference type="EMBL" id="KAB7500428.1"/>
    </source>
</evidence>
<dbReference type="GO" id="GO:0060090">
    <property type="term" value="F:molecular adaptor activity"/>
    <property type="evidence" value="ECO:0007669"/>
    <property type="project" value="TreeGrafter"/>
</dbReference>
<dbReference type="Pfam" id="PF13414">
    <property type="entry name" value="TPR_11"/>
    <property type="match status" value="1"/>
</dbReference>
<dbReference type="InterPro" id="IPR019734">
    <property type="entry name" value="TPR_rpt"/>
</dbReference>
<dbReference type="GO" id="GO:0072380">
    <property type="term" value="C:TRC complex"/>
    <property type="evidence" value="ECO:0007669"/>
    <property type="project" value="TreeGrafter"/>
</dbReference>
<dbReference type="PANTHER" id="PTHR45831:SF2">
    <property type="entry name" value="LD24721P"/>
    <property type="match status" value="1"/>
</dbReference>
<evidence type="ECO:0000256" key="3">
    <source>
        <dbReference type="PROSITE-ProRule" id="PRU00339"/>
    </source>
</evidence>
<comment type="caution">
    <text evidence="5">The sequence shown here is derived from an EMBL/GenBank/DDBJ whole genome shotgun (WGS) entry which is preliminary data.</text>
</comment>
<dbReference type="InterPro" id="IPR011990">
    <property type="entry name" value="TPR-like_helical_dom_sf"/>
</dbReference>
<reference evidence="5 6" key="1">
    <citation type="journal article" date="2019" name="PLoS Biol.">
        <title>Sex chromosomes control vertical transmission of feminizing Wolbachia symbionts in an isopod.</title>
        <authorList>
            <person name="Becking T."/>
            <person name="Chebbi M.A."/>
            <person name="Giraud I."/>
            <person name="Moumen B."/>
            <person name="Laverre T."/>
            <person name="Caubet Y."/>
            <person name="Peccoud J."/>
            <person name="Gilbert C."/>
            <person name="Cordaux R."/>
        </authorList>
    </citation>
    <scope>NUCLEOTIDE SEQUENCE [LARGE SCALE GENOMIC DNA]</scope>
    <source>
        <strain evidence="5">ANa2</strain>
        <tissue evidence="5">Whole body excluding digestive tract and cuticle</tissue>
    </source>
</reference>
<organism evidence="5 6">
    <name type="scientific">Armadillidium nasatum</name>
    <dbReference type="NCBI Taxonomy" id="96803"/>
    <lineage>
        <taxon>Eukaryota</taxon>
        <taxon>Metazoa</taxon>
        <taxon>Ecdysozoa</taxon>
        <taxon>Arthropoda</taxon>
        <taxon>Crustacea</taxon>
        <taxon>Multicrustacea</taxon>
        <taxon>Malacostraca</taxon>
        <taxon>Eumalacostraca</taxon>
        <taxon>Peracarida</taxon>
        <taxon>Isopoda</taxon>
        <taxon>Oniscidea</taxon>
        <taxon>Crinocheta</taxon>
        <taxon>Armadillidiidae</taxon>
        <taxon>Armadillidium</taxon>
    </lineage>
</organism>
<dbReference type="GO" id="GO:0006620">
    <property type="term" value="P:post-translational protein targeting to endoplasmic reticulum membrane"/>
    <property type="evidence" value="ECO:0007669"/>
    <property type="project" value="TreeGrafter"/>
</dbReference>
<dbReference type="EMBL" id="SEYY01013969">
    <property type="protein sequence ID" value="KAB7500428.1"/>
    <property type="molecule type" value="Genomic_DNA"/>
</dbReference>
<dbReference type="PROSITE" id="PS50005">
    <property type="entry name" value="TPR"/>
    <property type="match status" value="2"/>
</dbReference>
<dbReference type="SUPFAM" id="SSF48452">
    <property type="entry name" value="TPR-like"/>
    <property type="match status" value="1"/>
</dbReference>
<dbReference type="InterPro" id="IPR007052">
    <property type="entry name" value="CS_dom"/>
</dbReference>
<dbReference type="Gene3D" id="1.25.40.10">
    <property type="entry name" value="Tetratricopeptide repeat domain"/>
    <property type="match status" value="1"/>
</dbReference>